<dbReference type="Gene3D" id="1.20.1580.10">
    <property type="entry name" value="ABC transporter ATPase like domain"/>
    <property type="match status" value="1"/>
</dbReference>
<evidence type="ECO:0000256" key="1">
    <source>
        <dbReference type="ARBA" id="ARBA00004496"/>
    </source>
</evidence>
<keyword evidence="7" id="KW-0067">ATP-binding</keyword>
<dbReference type="GO" id="GO:0005524">
    <property type="term" value="F:ATP binding"/>
    <property type="evidence" value="ECO:0007669"/>
    <property type="project" value="UniProtKB-KW"/>
</dbReference>
<comment type="subcellular location">
    <subcellularLocation>
        <location evidence="1">Cytoplasm</location>
    </subcellularLocation>
</comment>
<dbReference type="GO" id="GO:0003677">
    <property type="term" value="F:DNA binding"/>
    <property type="evidence" value="ECO:0007669"/>
    <property type="project" value="UniProtKB-KW"/>
</dbReference>
<protein>
    <recommendedName>
        <fullName evidence="12">UvrABC system protein A</fullName>
    </recommendedName>
    <alternativeName>
        <fullName evidence="13">Excinuclease ABC subunit A</fullName>
    </alternativeName>
</protein>
<evidence type="ECO:0000256" key="4">
    <source>
        <dbReference type="ARBA" id="ARBA00022741"/>
    </source>
</evidence>
<evidence type="ECO:0000256" key="9">
    <source>
        <dbReference type="ARBA" id="ARBA00023125"/>
    </source>
</evidence>
<proteinExistence type="inferred from homology"/>
<organism evidence="14">
    <name type="scientific">Mycobacterium xenopi 4042</name>
    <dbReference type="NCBI Taxonomy" id="1299334"/>
    <lineage>
        <taxon>Bacteria</taxon>
        <taxon>Bacillati</taxon>
        <taxon>Actinomycetota</taxon>
        <taxon>Actinomycetes</taxon>
        <taxon>Mycobacteriales</taxon>
        <taxon>Mycobacteriaceae</taxon>
        <taxon>Mycobacterium</taxon>
    </lineage>
</organism>
<dbReference type="GO" id="GO:0004518">
    <property type="term" value="F:nuclease activity"/>
    <property type="evidence" value="ECO:0007669"/>
    <property type="project" value="UniProtKB-KW"/>
</dbReference>
<comment type="similarity">
    <text evidence="11">Belongs to the ABC transporter superfamily. UvrA family.</text>
</comment>
<keyword evidence="6" id="KW-0228">DNA excision</keyword>
<dbReference type="EMBL" id="JAOB01000090">
    <property type="protein sequence ID" value="EUA08642.1"/>
    <property type="molecule type" value="Genomic_DNA"/>
</dbReference>
<keyword evidence="2" id="KW-0963">Cytoplasm</keyword>
<dbReference type="GO" id="GO:0006281">
    <property type="term" value="P:DNA repair"/>
    <property type="evidence" value="ECO:0007669"/>
    <property type="project" value="UniProtKB-KW"/>
</dbReference>
<dbReference type="AlphaFoldDB" id="X7YN48"/>
<keyword evidence="8" id="KW-0267">Excision nuclease</keyword>
<evidence type="ECO:0000256" key="5">
    <source>
        <dbReference type="ARBA" id="ARBA00022763"/>
    </source>
</evidence>
<reference evidence="14" key="1">
    <citation type="submission" date="2014-01" db="EMBL/GenBank/DDBJ databases">
        <authorList>
            <person name="Brown-Elliot B."/>
            <person name="Wallace R."/>
            <person name="Lenaerts A."/>
            <person name="Ordway D."/>
            <person name="DeGroote M.A."/>
            <person name="Parker T."/>
            <person name="Sizemore C."/>
            <person name="Tallon L.J."/>
            <person name="Sadzewicz L.K."/>
            <person name="Sengamalay N."/>
            <person name="Fraser C.M."/>
            <person name="Hine E."/>
            <person name="Shefchek K.A."/>
            <person name="Das S.P."/>
            <person name="Tettelin H."/>
        </authorList>
    </citation>
    <scope>NUCLEOTIDE SEQUENCE [LARGE SCALE GENOMIC DNA]</scope>
    <source>
        <strain evidence="14">4042</strain>
    </source>
</reference>
<evidence type="ECO:0000256" key="2">
    <source>
        <dbReference type="ARBA" id="ARBA00022490"/>
    </source>
</evidence>
<dbReference type="Gene3D" id="3.40.50.300">
    <property type="entry name" value="P-loop containing nucleotide triphosphate hydrolases"/>
    <property type="match status" value="1"/>
</dbReference>
<accession>X7YN48</accession>
<keyword evidence="10" id="KW-0234">DNA repair</keyword>
<evidence type="ECO:0000256" key="7">
    <source>
        <dbReference type="ARBA" id="ARBA00022840"/>
    </source>
</evidence>
<gene>
    <name evidence="14" type="ORF">I553_9698</name>
</gene>
<dbReference type="PATRIC" id="fig|1299334.3.peg.9190"/>
<comment type="caution">
    <text evidence="14">The sequence shown here is derived from an EMBL/GenBank/DDBJ whole genome shotgun (WGS) entry which is preliminary data.</text>
</comment>
<evidence type="ECO:0000256" key="8">
    <source>
        <dbReference type="ARBA" id="ARBA00022881"/>
    </source>
</evidence>
<evidence type="ECO:0000256" key="10">
    <source>
        <dbReference type="ARBA" id="ARBA00023204"/>
    </source>
</evidence>
<evidence type="ECO:0000256" key="6">
    <source>
        <dbReference type="ARBA" id="ARBA00022769"/>
    </source>
</evidence>
<name>X7YN48_MYCXE</name>
<dbReference type="InterPro" id="IPR027417">
    <property type="entry name" value="P-loop_NTPase"/>
</dbReference>
<dbReference type="PANTHER" id="PTHR43152:SF3">
    <property type="entry name" value="UVRABC SYSTEM PROTEIN A"/>
    <property type="match status" value="1"/>
</dbReference>
<keyword evidence="4" id="KW-0547">Nucleotide-binding</keyword>
<keyword evidence="3" id="KW-0677">Repeat</keyword>
<evidence type="ECO:0000256" key="13">
    <source>
        <dbReference type="ARBA" id="ARBA00042156"/>
    </source>
</evidence>
<evidence type="ECO:0000313" key="14">
    <source>
        <dbReference type="EMBL" id="EUA08642.1"/>
    </source>
</evidence>
<keyword evidence="5" id="KW-0227">DNA damage</keyword>
<sequence length="103" mass="11233">MCDLSISECADFLQHLTLDPVNKPSPAGAQGILSRLGSCSTWFDYLSLSRPAATLAAEKHNASAGHTDRFGPGGVLYVLDEPSIGLHQRDNRRLIETLTRLRI</sequence>
<evidence type="ECO:0000256" key="11">
    <source>
        <dbReference type="ARBA" id="ARBA00038000"/>
    </source>
</evidence>
<dbReference type="PANTHER" id="PTHR43152">
    <property type="entry name" value="UVRABC SYSTEM PROTEIN A"/>
    <property type="match status" value="1"/>
</dbReference>
<keyword evidence="9" id="KW-0238">DNA-binding</keyword>
<evidence type="ECO:0000256" key="3">
    <source>
        <dbReference type="ARBA" id="ARBA00022737"/>
    </source>
</evidence>
<evidence type="ECO:0000256" key="12">
    <source>
        <dbReference type="ARBA" id="ARBA00039316"/>
    </source>
</evidence>
<dbReference type="GO" id="GO:0005737">
    <property type="term" value="C:cytoplasm"/>
    <property type="evidence" value="ECO:0007669"/>
    <property type="project" value="UniProtKB-SubCell"/>
</dbReference>